<gene>
    <name evidence="9" type="ORF">Cgig2_008410</name>
</gene>
<proteinExistence type="predicted"/>
<keyword evidence="4" id="KW-0238">DNA-binding</keyword>
<dbReference type="OrthoDB" id="410307at2759"/>
<dbReference type="GO" id="GO:0003677">
    <property type="term" value="F:DNA binding"/>
    <property type="evidence" value="ECO:0007669"/>
    <property type="project" value="UniProtKB-KW"/>
</dbReference>
<evidence type="ECO:0000313" key="9">
    <source>
        <dbReference type="EMBL" id="KAJ8430907.1"/>
    </source>
</evidence>
<feature type="signal peptide" evidence="7">
    <location>
        <begin position="1"/>
        <end position="18"/>
    </location>
</feature>
<dbReference type="Pfam" id="PF25512">
    <property type="entry name" value="zf-CCCH_AtC3H23"/>
    <property type="match status" value="1"/>
</dbReference>
<keyword evidence="1 5" id="KW-0479">Metal-binding</keyword>
<dbReference type="InterPro" id="IPR045234">
    <property type="entry name" value="Unkempt-like"/>
</dbReference>
<feature type="chain" id="PRO_5040367125" description="C3H1-type domain-containing protein" evidence="7">
    <location>
        <begin position="19"/>
        <end position="475"/>
    </location>
</feature>
<dbReference type="InterPro" id="IPR057444">
    <property type="entry name" value="Znf-CCCH_AtC3H23-like"/>
</dbReference>
<evidence type="ECO:0000256" key="3">
    <source>
        <dbReference type="ARBA" id="ARBA00022833"/>
    </source>
</evidence>
<feature type="zinc finger region" description="C3H1-type" evidence="5">
    <location>
        <begin position="264"/>
        <end position="291"/>
    </location>
</feature>
<feature type="domain" description="C3H1-type" evidence="8">
    <location>
        <begin position="264"/>
        <end position="291"/>
    </location>
</feature>
<dbReference type="AlphaFoldDB" id="A0A9Q1JU45"/>
<dbReference type="InterPro" id="IPR000571">
    <property type="entry name" value="Znf_CCCH"/>
</dbReference>
<dbReference type="SMART" id="SM00356">
    <property type="entry name" value="ZnF_C3H1"/>
    <property type="match status" value="1"/>
</dbReference>
<organism evidence="9 10">
    <name type="scientific">Carnegiea gigantea</name>
    <dbReference type="NCBI Taxonomy" id="171969"/>
    <lineage>
        <taxon>Eukaryota</taxon>
        <taxon>Viridiplantae</taxon>
        <taxon>Streptophyta</taxon>
        <taxon>Embryophyta</taxon>
        <taxon>Tracheophyta</taxon>
        <taxon>Spermatophyta</taxon>
        <taxon>Magnoliopsida</taxon>
        <taxon>eudicotyledons</taxon>
        <taxon>Gunneridae</taxon>
        <taxon>Pentapetalae</taxon>
        <taxon>Caryophyllales</taxon>
        <taxon>Cactineae</taxon>
        <taxon>Cactaceae</taxon>
        <taxon>Cactoideae</taxon>
        <taxon>Echinocereeae</taxon>
        <taxon>Carnegiea</taxon>
    </lineage>
</organism>
<feature type="region of interest" description="Disordered" evidence="6">
    <location>
        <begin position="445"/>
        <end position="475"/>
    </location>
</feature>
<dbReference type="PANTHER" id="PTHR14493:SF147">
    <property type="entry name" value="ZINC FINGER CCCH DOMAIN-CONTAINING PROTEIN 23"/>
    <property type="match status" value="1"/>
</dbReference>
<evidence type="ECO:0000256" key="1">
    <source>
        <dbReference type="ARBA" id="ARBA00022723"/>
    </source>
</evidence>
<dbReference type="Gene3D" id="3.30.1370.210">
    <property type="match status" value="1"/>
</dbReference>
<sequence>MAVPSLFSSCVLILFDEALSPFVSVRRWSAFKVVVNLLRLPSRLGYALGVSFVLHGCPCSPLRTNPLLHSRLLLVAVNSSPLGILTCAESKRRSWVLRTNVGPLASPFGYPNGKEFEPQKGAIEAMEEDVYETLSDNIKLEKGFGKQKTNMRYVYLAFHSISSRANLRHLIPPWPPEPTSPSCTTPTNPTTNYAAILSSLRQNLFPSNENSGEIEYFPVEDDDDFFMYEFKVRMCTRARPHDWTECPFAHPGEKARRRDPRKFNYSGISCPEFRKSSCKKGDSCEFAHGVFEIWLHPSKYRTQACKDGPGCTRRVCFFAHFPQQLRVGSGSELFMFDDEQVEVEVSELVEALRRSLRLNKVKSLPKSWGTRVGGSTVLGSPPPAGTGFFSVPATPTRPGGGCLGLWGDRYKKKCGDRNEGEEVVLERVESGREVRVRMFERLSKENSFGGSGSGSNPMEGSESGPDFGWVSDLVT</sequence>
<keyword evidence="2 5" id="KW-0863">Zinc-finger</keyword>
<dbReference type="Proteomes" id="UP001153076">
    <property type="component" value="Unassembled WGS sequence"/>
</dbReference>
<name>A0A9Q1JU45_9CARY</name>
<keyword evidence="3 5" id="KW-0862">Zinc</keyword>
<evidence type="ECO:0000256" key="4">
    <source>
        <dbReference type="ARBA" id="ARBA00023125"/>
    </source>
</evidence>
<evidence type="ECO:0000256" key="5">
    <source>
        <dbReference type="PROSITE-ProRule" id="PRU00723"/>
    </source>
</evidence>
<dbReference type="Pfam" id="PF00642">
    <property type="entry name" value="zf-CCCH"/>
    <property type="match status" value="1"/>
</dbReference>
<dbReference type="EMBL" id="JAKOGI010000742">
    <property type="protein sequence ID" value="KAJ8430907.1"/>
    <property type="molecule type" value="Genomic_DNA"/>
</dbReference>
<dbReference type="GO" id="GO:0008270">
    <property type="term" value="F:zinc ion binding"/>
    <property type="evidence" value="ECO:0007669"/>
    <property type="project" value="UniProtKB-KW"/>
</dbReference>
<reference evidence="9" key="1">
    <citation type="submission" date="2022-04" db="EMBL/GenBank/DDBJ databases">
        <title>Carnegiea gigantea Genome sequencing and assembly v2.</title>
        <authorList>
            <person name="Copetti D."/>
            <person name="Sanderson M.J."/>
            <person name="Burquez A."/>
            <person name="Wojciechowski M.F."/>
        </authorList>
    </citation>
    <scope>NUCLEOTIDE SEQUENCE</scope>
    <source>
        <strain evidence="9">SGP5-SGP5p</strain>
        <tissue evidence="9">Aerial part</tissue>
    </source>
</reference>
<evidence type="ECO:0000256" key="7">
    <source>
        <dbReference type="SAM" id="SignalP"/>
    </source>
</evidence>
<protein>
    <recommendedName>
        <fullName evidence="8">C3H1-type domain-containing protein</fullName>
    </recommendedName>
</protein>
<evidence type="ECO:0000256" key="6">
    <source>
        <dbReference type="SAM" id="MobiDB-lite"/>
    </source>
</evidence>
<keyword evidence="10" id="KW-1185">Reference proteome</keyword>
<evidence type="ECO:0000256" key="2">
    <source>
        <dbReference type="ARBA" id="ARBA00022771"/>
    </source>
</evidence>
<evidence type="ECO:0000313" key="10">
    <source>
        <dbReference type="Proteomes" id="UP001153076"/>
    </source>
</evidence>
<dbReference type="PANTHER" id="PTHR14493">
    <property type="entry name" value="UNKEMPT FAMILY MEMBER"/>
    <property type="match status" value="1"/>
</dbReference>
<comment type="caution">
    <text evidence="9">The sequence shown here is derived from an EMBL/GenBank/DDBJ whole genome shotgun (WGS) entry which is preliminary data.</text>
</comment>
<dbReference type="PROSITE" id="PS50103">
    <property type="entry name" value="ZF_C3H1"/>
    <property type="match status" value="1"/>
</dbReference>
<keyword evidence="7" id="KW-0732">Signal</keyword>
<accession>A0A9Q1JU45</accession>
<evidence type="ECO:0000259" key="8">
    <source>
        <dbReference type="PROSITE" id="PS50103"/>
    </source>
</evidence>